<evidence type="ECO:0000313" key="4">
    <source>
        <dbReference type="EMBL" id="AVW91490.1"/>
    </source>
</evidence>
<dbReference type="RefSeq" id="WP_107719934.1">
    <property type="nucleotide sequence ID" value="NZ_CP028475.1"/>
</dbReference>
<dbReference type="OrthoDB" id="7444491at2"/>
<keyword evidence="2" id="KW-0732">Signal</keyword>
<evidence type="ECO:0000256" key="1">
    <source>
        <dbReference type="SAM" id="MobiDB-lite"/>
    </source>
</evidence>
<feature type="signal peptide" evidence="2">
    <location>
        <begin position="1"/>
        <end position="29"/>
    </location>
</feature>
<feature type="region of interest" description="Disordered" evidence="1">
    <location>
        <begin position="50"/>
        <end position="70"/>
    </location>
</feature>
<feature type="domain" description="Peptidoglycan binding-like" evidence="3">
    <location>
        <begin position="73"/>
        <end position="118"/>
    </location>
</feature>
<organism evidence="4 5">
    <name type="scientific">Celeribacter baekdonensis</name>
    <dbReference type="NCBI Taxonomy" id="875171"/>
    <lineage>
        <taxon>Bacteria</taxon>
        <taxon>Pseudomonadati</taxon>
        <taxon>Pseudomonadota</taxon>
        <taxon>Alphaproteobacteria</taxon>
        <taxon>Rhodobacterales</taxon>
        <taxon>Roseobacteraceae</taxon>
        <taxon>Celeribacter</taxon>
    </lineage>
</organism>
<dbReference type="InterPro" id="IPR036365">
    <property type="entry name" value="PGBD-like_sf"/>
</dbReference>
<proteinExistence type="predicted"/>
<evidence type="ECO:0000256" key="2">
    <source>
        <dbReference type="SAM" id="SignalP"/>
    </source>
</evidence>
<dbReference type="KEGG" id="cbak:DA792_10670"/>
<name>A0A2R4M2P9_9RHOB</name>
<evidence type="ECO:0000259" key="3">
    <source>
        <dbReference type="Pfam" id="PF01471"/>
    </source>
</evidence>
<gene>
    <name evidence="4" type="ORF">DA792_10670</name>
</gene>
<protein>
    <recommendedName>
        <fullName evidence="3">Peptidoglycan binding-like domain-containing protein</fullName>
    </recommendedName>
</protein>
<dbReference type="InterPro" id="IPR002477">
    <property type="entry name" value="Peptidoglycan-bd-like"/>
</dbReference>
<accession>A0A2R4M2P9</accession>
<dbReference type="Pfam" id="PF01471">
    <property type="entry name" value="PG_binding_1"/>
    <property type="match status" value="1"/>
</dbReference>
<feature type="compositionally biased region" description="Low complexity" evidence="1">
    <location>
        <begin position="57"/>
        <end position="69"/>
    </location>
</feature>
<evidence type="ECO:0000313" key="5">
    <source>
        <dbReference type="Proteomes" id="UP000241447"/>
    </source>
</evidence>
<sequence length="451" mass="46359">MSNQKVFKHFVSAALAAGMMLGTTTRVQADGGDFLAGAVIGGLLGAASQQPKKKTTSTRTYSRPRLPSTQEGKEIQASLNYFGFNAGSVDGQLGKKTRDAVSAYQVYLGYPITGQLSPFEQELLISSYNRAQAGGYQTTQLVASNPEGTRGLLKMYRTEMASGGAGGATMATMPGTTVVVNPVMPAPQTPATMAAAPAPAAATMPSFAAATPESSMPSFLGAGTQVSLASHCNKVSLLTNSNGGFVTEASMVDANQALNEQFCLARTYAISQGEDMISKVQGFTPDQIAAQCEGLAPPMAAQVAALSIKPRDAVLAETSNFVLNSGMSPAQLAGTAKICLSVGYRTDNMDVALASSLMLVAVGERAYGELLGHHLSQGVGVTQRPDLAQAWYDDTLTALATGVPAVFAPGQAERAGLLRKASMSLSGAAISAPAPVVPASGTALPAFSITE</sequence>
<dbReference type="EMBL" id="CP028475">
    <property type="protein sequence ID" value="AVW91490.1"/>
    <property type="molecule type" value="Genomic_DNA"/>
</dbReference>
<dbReference type="AlphaFoldDB" id="A0A2R4M2P9"/>
<dbReference type="Gene3D" id="1.10.101.10">
    <property type="entry name" value="PGBD-like superfamily/PGBD"/>
    <property type="match status" value="1"/>
</dbReference>
<reference evidence="4 5" key="1">
    <citation type="submission" date="2018-03" db="EMBL/GenBank/DDBJ databases">
        <title>The Complete Genome of Celeribacter baekdonensis strain LH4, a Thiosulfate-Oxidizing Alphaproteobacterium Isolated from Gulf of Mexico Continental Slope Sediments.</title>
        <authorList>
            <person name="Flood B.E."/>
            <person name="Bailey J.V."/>
            <person name="Leprich D."/>
        </authorList>
    </citation>
    <scope>NUCLEOTIDE SEQUENCE [LARGE SCALE GENOMIC DNA]</scope>
    <source>
        <strain evidence="4 5">LH4</strain>
    </source>
</reference>
<feature type="chain" id="PRO_5015307914" description="Peptidoglycan binding-like domain-containing protein" evidence="2">
    <location>
        <begin position="30"/>
        <end position="451"/>
    </location>
</feature>
<dbReference type="SUPFAM" id="SSF47090">
    <property type="entry name" value="PGBD-like"/>
    <property type="match status" value="1"/>
</dbReference>
<dbReference type="Proteomes" id="UP000241447">
    <property type="component" value="Chromosome"/>
</dbReference>
<dbReference type="InterPro" id="IPR036366">
    <property type="entry name" value="PGBDSf"/>
</dbReference>